<dbReference type="HOGENOM" id="CLU_2739253_0_0_1"/>
<reference evidence="1" key="2">
    <citation type="journal article" date="2008" name="Genome Biol.">
        <title>Improved genome assembly and evidence-based global gene model set for the chordate Ciona intestinalis: new insight into intron and operon populations.</title>
        <authorList>
            <person name="Satou Y."/>
            <person name="Mineta K."/>
            <person name="Ogasawara M."/>
            <person name="Sasakura Y."/>
            <person name="Shoguchi E."/>
            <person name="Ueno K."/>
            <person name="Yamada L."/>
            <person name="Matsumoto J."/>
            <person name="Wasserscheid J."/>
            <person name="Dewar K."/>
            <person name="Wiley G.B."/>
            <person name="Macmil S.L."/>
            <person name="Roe B.A."/>
            <person name="Zeller R.W."/>
            <person name="Hastings K.E."/>
            <person name="Lemaire P."/>
            <person name="Lindquist E."/>
            <person name="Endo T."/>
            <person name="Hotta K."/>
            <person name="Inaba K."/>
        </authorList>
    </citation>
    <scope>NUCLEOTIDE SEQUENCE [LARGE SCALE GENOMIC DNA]</scope>
    <source>
        <strain evidence="1">wild type</strain>
    </source>
</reference>
<dbReference type="AlphaFoldDB" id="H2XSH3"/>
<dbReference type="EMBL" id="EAAA01000341">
    <property type="status" value="NOT_ANNOTATED_CDS"/>
    <property type="molecule type" value="Genomic_DNA"/>
</dbReference>
<name>H2XSH3_CIOIN</name>
<dbReference type="InParanoid" id="H2XSH3"/>
<sequence length="71" mass="7996">MYPFGFTSVLRLVPSNCKPTLSMHLQTLKRTLATLSVESRIMVGRISFVNSSPERAVANSFTQKIVVILRR</sequence>
<keyword evidence="2" id="KW-1185">Reference proteome</keyword>
<proteinExistence type="predicted"/>
<reference evidence="2" key="1">
    <citation type="journal article" date="2002" name="Science">
        <title>The draft genome of Ciona intestinalis: insights into chordate and vertebrate origins.</title>
        <authorList>
            <person name="Dehal P."/>
            <person name="Satou Y."/>
            <person name="Campbell R.K."/>
            <person name="Chapman J."/>
            <person name="Degnan B."/>
            <person name="De Tomaso A."/>
            <person name="Davidson B."/>
            <person name="Di Gregorio A."/>
            <person name="Gelpke M."/>
            <person name="Goodstein D.M."/>
            <person name="Harafuji N."/>
            <person name="Hastings K.E."/>
            <person name="Ho I."/>
            <person name="Hotta K."/>
            <person name="Huang W."/>
            <person name="Kawashima T."/>
            <person name="Lemaire P."/>
            <person name="Martinez D."/>
            <person name="Meinertzhagen I.A."/>
            <person name="Necula S."/>
            <person name="Nonaka M."/>
            <person name="Putnam N."/>
            <person name="Rash S."/>
            <person name="Saiga H."/>
            <person name="Satake M."/>
            <person name="Terry A."/>
            <person name="Yamada L."/>
            <person name="Wang H.G."/>
            <person name="Awazu S."/>
            <person name="Azumi K."/>
            <person name="Boore J."/>
            <person name="Branno M."/>
            <person name="Chin-Bow S."/>
            <person name="DeSantis R."/>
            <person name="Doyle S."/>
            <person name="Francino P."/>
            <person name="Keys D.N."/>
            <person name="Haga S."/>
            <person name="Hayashi H."/>
            <person name="Hino K."/>
            <person name="Imai K.S."/>
            <person name="Inaba K."/>
            <person name="Kano S."/>
            <person name="Kobayashi K."/>
            <person name="Kobayashi M."/>
            <person name="Lee B.I."/>
            <person name="Makabe K.W."/>
            <person name="Manohar C."/>
            <person name="Matassi G."/>
            <person name="Medina M."/>
            <person name="Mochizuki Y."/>
            <person name="Mount S."/>
            <person name="Morishita T."/>
            <person name="Miura S."/>
            <person name="Nakayama A."/>
            <person name="Nishizaka S."/>
            <person name="Nomoto H."/>
            <person name="Ohta F."/>
            <person name="Oishi K."/>
            <person name="Rigoutsos I."/>
            <person name="Sano M."/>
            <person name="Sasaki A."/>
            <person name="Sasakura Y."/>
            <person name="Shoguchi E."/>
            <person name="Shin-i T."/>
            <person name="Spagnuolo A."/>
            <person name="Stainier D."/>
            <person name="Suzuki M.M."/>
            <person name="Tassy O."/>
            <person name="Takatori N."/>
            <person name="Tokuoka M."/>
            <person name="Yagi K."/>
            <person name="Yoshizaki F."/>
            <person name="Wada S."/>
            <person name="Zhang C."/>
            <person name="Hyatt P.D."/>
            <person name="Larimer F."/>
            <person name="Detter C."/>
            <person name="Doggett N."/>
            <person name="Glavina T."/>
            <person name="Hawkins T."/>
            <person name="Richardson P."/>
            <person name="Lucas S."/>
            <person name="Kohara Y."/>
            <person name="Levine M."/>
            <person name="Satoh N."/>
            <person name="Rokhsar D.S."/>
        </authorList>
    </citation>
    <scope>NUCLEOTIDE SEQUENCE [LARGE SCALE GENOMIC DNA]</scope>
</reference>
<dbReference type="Proteomes" id="UP000008144">
    <property type="component" value="Chromosome 1"/>
</dbReference>
<evidence type="ECO:0000313" key="2">
    <source>
        <dbReference type="Proteomes" id="UP000008144"/>
    </source>
</evidence>
<reference evidence="1" key="3">
    <citation type="submission" date="2025-08" db="UniProtKB">
        <authorList>
            <consortium name="Ensembl"/>
        </authorList>
    </citation>
    <scope>IDENTIFICATION</scope>
</reference>
<reference evidence="1" key="4">
    <citation type="submission" date="2025-09" db="UniProtKB">
        <authorList>
            <consortium name="Ensembl"/>
        </authorList>
    </citation>
    <scope>IDENTIFICATION</scope>
</reference>
<dbReference type="Ensembl" id="ENSCINT00000031026.1">
    <property type="protein sequence ID" value="ENSCINP00000032607.1"/>
    <property type="gene ID" value="ENSCING00000021566.1"/>
</dbReference>
<organism evidence="1 2">
    <name type="scientific">Ciona intestinalis</name>
    <name type="common">Transparent sea squirt</name>
    <name type="synonym">Ascidia intestinalis</name>
    <dbReference type="NCBI Taxonomy" id="7719"/>
    <lineage>
        <taxon>Eukaryota</taxon>
        <taxon>Metazoa</taxon>
        <taxon>Chordata</taxon>
        <taxon>Tunicata</taxon>
        <taxon>Ascidiacea</taxon>
        <taxon>Phlebobranchia</taxon>
        <taxon>Cionidae</taxon>
        <taxon>Ciona</taxon>
    </lineage>
</organism>
<evidence type="ECO:0000313" key="1">
    <source>
        <dbReference type="Ensembl" id="ENSCINP00000032607.1"/>
    </source>
</evidence>
<protein>
    <submittedName>
        <fullName evidence="1">Uncharacterized protein</fullName>
    </submittedName>
</protein>
<accession>H2XSH3</accession>